<sequence>MSKRHEYVMLLASLPALPGQPFGRETLGLSRLRLDRRLGLLGAAHRESLDTLLGLLDWCRPAPEPADTALATRADAAMPRLAAHGIADLAEALLEIRTVVAALRARRRGHQRPTPGTRWGVGPRIAHMRTRWDEPLLGVGAVFPWLAEARAHLEGDRPLALERLLMTVEWRLLDGARRAGRFDFRAVTVYVLRWRIAAAWRRYNAEAAEQRLRAGVHHGLGGFRNLFAHQDTAE</sequence>
<proteinExistence type="predicted"/>
<name>A0A5B8R7K0_9ZZZZ</name>
<dbReference type="EMBL" id="MN079077">
    <property type="protein sequence ID" value="QEA03883.1"/>
    <property type="molecule type" value="Genomic_DNA"/>
</dbReference>
<dbReference type="AlphaFoldDB" id="A0A5B8R7K0"/>
<evidence type="ECO:0000313" key="1">
    <source>
        <dbReference type="EMBL" id="QEA03883.1"/>
    </source>
</evidence>
<organism evidence="1">
    <name type="scientific">uncultured organism</name>
    <dbReference type="NCBI Taxonomy" id="155900"/>
    <lineage>
        <taxon>unclassified sequences</taxon>
        <taxon>environmental samples</taxon>
    </lineage>
</organism>
<gene>
    <name evidence="1" type="ORF">KBTEX_00183</name>
</gene>
<evidence type="ECO:0008006" key="2">
    <source>
        <dbReference type="Google" id="ProtNLM"/>
    </source>
</evidence>
<reference evidence="1" key="1">
    <citation type="submission" date="2019-06" db="EMBL/GenBank/DDBJ databases">
        <authorList>
            <person name="Murdoch R.W."/>
            <person name="Fathepure B."/>
        </authorList>
    </citation>
    <scope>NUCLEOTIDE SEQUENCE</scope>
</reference>
<protein>
    <recommendedName>
        <fullName evidence="2">DUF2764 family protein</fullName>
    </recommendedName>
</protein>
<accession>A0A5B8R7K0</accession>